<protein>
    <submittedName>
        <fullName evidence="3">Geminin</fullName>
    </submittedName>
</protein>
<evidence type="ECO:0000313" key="4">
    <source>
        <dbReference type="Proteomes" id="UP000094527"/>
    </source>
</evidence>
<comment type="caution">
    <text evidence="3">The sequence shown here is derived from an EMBL/GenBank/DDBJ whole genome shotgun (WGS) entry which is preliminary data.</text>
</comment>
<dbReference type="EMBL" id="LJIJ01000839">
    <property type="protein sequence ID" value="ODM94223.1"/>
    <property type="molecule type" value="Genomic_DNA"/>
</dbReference>
<keyword evidence="4" id="KW-1185">Reference proteome</keyword>
<proteinExistence type="predicted"/>
<dbReference type="InterPro" id="IPR022786">
    <property type="entry name" value="Geminin/Multicilin"/>
</dbReference>
<keyword evidence="1" id="KW-0175">Coiled coil</keyword>
<dbReference type="Pfam" id="PF07412">
    <property type="entry name" value="Geminin"/>
    <property type="match status" value="1"/>
</dbReference>
<evidence type="ECO:0000256" key="1">
    <source>
        <dbReference type="SAM" id="Coils"/>
    </source>
</evidence>
<dbReference type="Gene3D" id="1.20.5.1180">
    <property type="entry name" value="Geminin coiled-coil domain"/>
    <property type="match status" value="1"/>
</dbReference>
<dbReference type="Proteomes" id="UP000094527">
    <property type="component" value="Unassembled WGS sequence"/>
</dbReference>
<sequence length="237" mass="25632">MGRGEVEAVDKENVQVQAVKRSSSIGSAKSTSATQKSLIPVLMGSKNENASPTATTPLSTKTRKPLGQLQSAQSPHPTKVTEKGTPKQAKTVELERTSLKTDRGSLTQIVGKSRTSSGVPCTPQNSPSKVSERKSLIGKNKRAASKSISSDAQKAQDDSASLSYWKELAESRREALESALQENYELHQRVEKLEADKVELEALVKEAEKLASLIDNWKNDLDESGLGGDVEADEEKE</sequence>
<feature type="coiled-coil region" evidence="1">
    <location>
        <begin position="176"/>
        <end position="220"/>
    </location>
</feature>
<feature type="compositionally biased region" description="Low complexity" evidence="2">
    <location>
        <begin position="22"/>
        <end position="34"/>
    </location>
</feature>
<gene>
    <name evidence="3" type="ORF">Ocin01_12456</name>
</gene>
<evidence type="ECO:0000256" key="2">
    <source>
        <dbReference type="SAM" id="MobiDB-lite"/>
    </source>
</evidence>
<feature type="compositionally biased region" description="Polar residues" evidence="2">
    <location>
        <begin position="104"/>
        <end position="129"/>
    </location>
</feature>
<feature type="compositionally biased region" description="Polar residues" evidence="2">
    <location>
        <begin position="146"/>
        <end position="160"/>
    </location>
</feature>
<feature type="region of interest" description="Disordered" evidence="2">
    <location>
        <begin position="1"/>
        <end position="160"/>
    </location>
</feature>
<dbReference type="SUPFAM" id="SSF111469">
    <property type="entry name" value="Geminin coiled-coil domain"/>
    <property type="match status" value="1"/>
</dbReference>
<organism evidence="3 4">
    <name type="scientific">Orchesella cincta</name>
    <name type="common">Springtail</name>
    <name type="synonym">Podura cincta</name>
    <dbReference type="NCBI Taxonomy" id="48709"/>
    <lineage>
        <taxon>Eukaryota</taxon>
        <taxon>Metazoa</taxon>
        <taxon>Ecdysozoa</taxon>
        <taxon>Arthropoda</taxon>
        <taxon>Hexapoda</taxon>
        <taxon>Collembola</taxon>
        <taxon>Entomobryomorpha</taxon>
        <taxon>Entomobryoidea</taxon>
        <taxon>Orchesellidae</taxon>
        <taxon>Orchesellinae</taxon>
        <taxon>Orchesella</taxon>
    </lineage>
</organism>
<feature type="compositionally biased region" description="Polar residues" evidence="2">
    <location>
        <begin position="46"/>
        <end position="60"/>
    </location>
</feature>
<feature type="compositionally biased region" description="Basic and acidic residues" evidence="2">
    <location>
        <begin position="79"/>
        <end position="103"/>
    </location>
</feature>
<dbReference type="AlphaFoldDB" id="A0A1D2MMM5"/>
<feature type="compositionally biased region" description="Basic and acidic residues" evidence="2">
    <location>
        <begin position="1"/>
        <end position="13"/>
    </location>
</feature>
<name>A0A1D2MMM5_ORCCI</name>
<dbReference type="OrthoDB" id="10043826at2759"/>
<accession>A0A1D2MMM5</accession>
<evidence type="ECO:0000313" key="3">
    <source>
        <dbReference type="EMBL" id="ODM94223.1"/>
    </source>
</evidence>
<reference evidence="3 4" key="1">
    <citation type="journal article" date="2016" name="Genome Biol. Evol.">
        <title>Gene Family Evolution Reflects Adaptation to Soil Environmental Stressors in the Genome of the Collembolan Orchesella cincta.</title>
        <authorList>
            <person name="Faddeeva-Vakhrusheva A."/>
            <person name="Derks M.F."/>
            <person name="Anvar S.Y."/>
            <person name="Agamennone V."/>
            <person name="Suring W."/>
            <person name="Smit S."/>
            <person name="van Straalen N.M."/>
            <person name="Roelofs D."/>
        </authorList>
    </citation>
    <scope>NUCLEOTIDE SEQUENCE [LARGE SCALE GENOMIC DNA]</scope>
    <source>
        <tissue evidence="3">Mixed pool</tissue>
    </source>
</reference>
<dbReference type="GO" id="GO:0006275">
    <property type="term" value="P:regulation of DNA replication"/>
    <property type="evidence" value="ECO:0007669"/>
    <property type="project" value="InterPro"/>
</dbReference>